<keyword evidence="4" id="KW-0472">Membrane</keyword>
<reference evidence="6 7" key="1">
    <citation type="journal article" date="2013" name="Genome Announc.">
        <title>Draft Genome Sequence of Arcticibacter svalbardensis Strain MN12-7T, a Member of the Family Sphingobacteriaceae Isolated from an Arctic Soil Sample.</title>
        <authorList>
            <person name="Shivaji S."/>
            <person name="Ara S."/>
            <person name="Prasad S."/>
            <person name="Manasa B.P."/>
            <person name="Begum Z."/>
            <person name="Singh A."/>
            <person name="Kumar Pinnaka A."/>
        </authorList>
    </citation>
    <scope>NUCLEOTIDE SEQUENCE [LARGE SCALE GENOMIC DNA]</scope>
    <source>
        <strain evidence="6 7">MN12-7</strain>
    </source>
</reference>
<dbReference type="AlphaFoldDB" id="R9GQY9"/>
<keyword evidence="2" id="KW-1134">Transmembrane beta strand</keyword>
<keyword evidence="7" id="KW-1185">Reference proteome</keyword>
<dbReference type="Proteomes" id="UP000014174">
    <property type="component" value="Unassembled WGS sequence"/>
</dbReference>
<dbReference type="STRING" id="1150600.ADIARSV_2726"/>
<evidence type="ECO:0000256" key="3">
    <source>
        <dbReference type="ARBA" id="ARBA00022692"/>
    </source>
</evidence>
<dbReference type="PATRIC" id="fig|1150600.3.peg.2699"/>
<keyword evidence="5" id="KW-0998">Cell outer membrane</keyword>
<organism evidence="6 7">
    <name type="scientific">Arcticibacter svalbardensis MN12-7</name>
    <dbReference type="NCBI Taxonomy" id="1150600"/>
    <lineage>
        <taxon>Bacteria</taxon>
        <taxon>Pseudomonadati</taxon>
        <taxon>Bacteroidota</taxon>
        <taxon>Sphingobacteriia</taxon>
        <taxon>Sphingobacteriales</taxon>
        <taxon>Sphingobacteriaceae</taxon>
        <taxon>Arcticibacter</taxon>
    </lineage>
</organism>
<name>R9GQY9_9SPHI</name>
<keyword evidence="3" id="KW-0812">Transmembrane</keyword>
<comment type="subcellular location">
    <subcellularLocation>
        <location evidence="1">Cell outer membrane</location>
    </subcellularLocation>
</comment>
<dbReference type="EMBL" id="AQPN01000098">
    <property type="protein sequence ID" value="EOR94113.1"/>
    <property type="molecule type" value="Genomic_DNA"/>
</dbReference>
<accession>R9GQY9</accession>
<dbReference type="GO" id="GO:1990281">
    <property type="term" value="C:efflux pump complex"/>
    <property type="evidence" value="ECO:0007669"/>
    <property type="project" value="TreeGrafter"/>
</dbReference>
<evidence type="ECO:0000256" key="5">
    <source>
        <dbReference type="ARBA" id="ARBA00023237"/>
    </source>
</evidence>
<sequence>MLQEISANNPSLKVYDSRIKSDDAKVNGAKAWMAPMVGVGTFMTPYPGVKLMDESAKGAWVFSAEQDIPNPVKLKAKAKYQEAQSSVTLAEQAVQANQLKARAKELYFDLLVANKTLVFQRENRAIMQNMKKIAEIRYPYNQGSLSQVFKADGRLYESENMILMTESEIRSKKIAVNTLMYRPVSTEFNVDTSYKVSFNPTALLDTAYLAENRSDIKQMDRSIDVMGLNIKQMQQEAKPDFRIRFEHMSNRAAMMPNQFTLMGMISIPIVPWSSKMYKSEVKSMSFERDAMRQQKEAMLSDMLGMTKSMENDLNNMQLQLTNYERKILPALDKNLKVSMLSYQENKENLNIVIDGWETVNMAQMNYIGQLKKFYQMIVDYEKNIER</sequence>
<dbReference type="GO" id="GO:0015288">
    <property type="term" value="F:porin activity"/>
    <property type="evidence" value="ECO:0007669"/>
    <property type="project" value="TreeGrafter"/>
</dbReference>
<gene>
    <name evidence="6" type="ORF">ADIARSV_2726</name>
</gene>
<evidence type="ECO:0000256" key="4">
    <source>
        <dbReference type="ARBA" id="ARBA00023136"/>
    </source>
</evidence>
<protein>
    <submittedName>
        <fullName evidence="6">Heavy metal RND efflux outer membrane protein, CzcC family</fullName>
    </submittedName>
</protein>
<dbReference type="PANTHER" id="PTHR30026">
    <property type="entry name" value="OUTER MEMBRANE PROTEIN TOLC"/>
    <property type="match status" value="1"/>
</dbReference>
<dbReference type="GO" id="GO:0015562">
    <property type="term" value="F:efflux transmembrane transporter activity"/>
    <property type="evidence" value="ECO:0007669"/>
    <property type="project" value="InterPro"/>
</dbReference>
<dbReference type="InterPro" id="IPR051906">
    <property type="entry name" value="TolC-like"/>
</dbReference>
<dbReference type="eggNOG" id="COG1538">
    <property type="taxonomic scope" value="Bacteria"/>
</dbReference>
<evidence type="ECO:0000256" key="2">
    <source>
        <dbReference type="ARBA" id="ARBA00022452"/>
    </source>
</evidence>
<dbReference type="Gene3D" id="1.20.1600.10">
    <property type="entry name" value="Outer membrane efflux proteins (OEP)"/>
    <property type="match status" value="1"/>
</dbReference>
<evidence type="ECO:0000313" key="7">
    <source>
        <dbReference type="Proteomes" id="UP000014174"/>
    </source>
</evidence>
<comment type="caution">
    <text evidence="6">The sequence shown here is derived from an EMBL/GenBank/DDBJ whole genome shotgun (WGS) entry which is preliminary data.</text>
</comment>
<dbReference type="GO" id="GO:0009279">
    <property type="term" value="C:cell outer membrane"/>
    <property type="evidence" value="ECO:0007669"/>
    <property type="project" value="UniProtKB-SubCell"/>
</dbReference>
<dbReference type="SUPFAM" id="SSF56954">
    <property type="entry name" value="Outer membrane efflux proteins (OEP)"/>
    <property type="match status" value="1"/>
</dbReference>
<dbReference type="PANTHER" id="PTHR30026:SF20">
    <property type="entry name" value="OUTER MEMBRANE PROTEIN TOLC"/>
    <property type="match status" value="1"/>
</dbReference>
<evidence type="ECO:0000313" key="6">
    <source>
        <dbReference type="EMBL" id="EOR94113.1"/>
    </source>
</evidence>
<evidence type="ECO:0000256" key="1">
    <source>
        <dbReference type="ARBA" id="ARBA00004442"/>
    </source>
</evidence>
<proteinExistence type="predicted"/>